<feature type="region of interest" description="Disordered" evidence="1">
    <location>
        <begin position="1"/>
        <end position="25"/>
    </location>
</feature>
<evidence type="ECO:0000313" key="2">
    <source>
        <dbReference type="EMBL" id="GHE12892.1"/>
    </source>
</evidence>
<reference evidence="2" key="2">
    <citation type="submission" date="2020-09" db="EMBL/GenBank/DDBJ databases">
        <authorList>
            <person name="Sun Q."/>
            <person name="Ohkuma M."/>
        </authorList>
    </citation>
    <scope>NUCLEOTIDE SEQUENCE</scope>
    <source>
        <strain evidence="2">JCM 4714</strain>
    </source>
</reference>
<comment type="caution">
    <text evidence="2">The sequence shown here is derived from an EMBL/GenBank/DDBJ whole genome shotgun (WGS) entry which is preliminary data.</text>
</comment>
<gene>
    <name evidence="2" type="ORF">GCM10010339_78010</name>
</gene>
<dbReference type="Proteomes" id="UP000655443">
    <property type="component" value="Unassembled WGS sequence"/>
</dbReference>
<feature type="region of interest" description="Disordered" evidence="1">
    <location>
        <begin position="124"/>
        <end position="168"/>
    </location>
</feature>
<sequence>MAPEVQDSWISGGSHKPYFGPDRRSSRRSVALSAVSTATVPTGIDLWLGRDAVVQAPAAGKVLAAAPGHVELTYGAQALSLTFPRTVQPAVTTGATVQAGEDITHLGSGASIHVALRDAGSPAARAWSVPSTPPAASRSPPTPPRSSASRPTPALRARGTCSTGVTPRSPPCRSWFRLVLRSAVLPDQSMCGQLRCEPSAVGSEGVRPHSGAPCGVTVVRASLSLTHSVAAVAPPPLCTVGTVQTAKQH</sequence>
<organism evidence="2 3">
    <name type="scientific">Streptomyces alanosinicus</name>
    <dbReference type="NCBI Taxonomy" id="68171"/>
    <lineage>
        <taxon>Bacteria</taxon>
        <taxon>Bacillati</taxon>
        <taxon>Actinomycetota</taxon>
        <taxon>Actinomycetes</taxon>
        <taxon>Kitasatosporales</taxon>
        <taxon>Streptomycetaceae</taxon>
        <taxon>Streptomyces</taxon>
    </lineage>
</organism>
<evidence type="ECO:0008006" key="4">
    <source>
        <dbReference type="Google" id="ProtNLM"/>
    </source>
</evidence>
<name>A0A918YRM5_9ACTN</name>
<evidence type="ECO:0000313" key="3">
    <source>
        <dbReference type="Proteomes" id="UP000655443"/>
    </source>
</evidence>
<protein>
    <recommendedName>
        <fullName evidence="4">M23 family metallopeptidase</fullName>
    </recommendedName>
</protein>
<dbReference type="EMBL" id="BMVG01000037">
    <property type="protein sequence ID" value="GHE12892.1"/>
    <property type="molecule type" value="Genomic_DNA"/>
</dbReference>
<reference evidence="2" key="1">
    <citation type="journal article" date="2014" name="Int. J. Syst. Evol. Microbiol.">
        <title>Complete genome sequence of Corynebacterium casei LMG S-19264T (=DSM 44701T), isolated from a smear-ripened cheese.</title>
        <authorList>
            <consortium name="US DOE Joint Genome Institute (JGI-PGF)"/>
            <person name="Walter F."/>
            <person name="Albersmeier A."/>
            <person name="Kalinowski J."/>
            <person name="Ruckert C."/>
        </authorList>
    </citation>
    <scope>NUCLEOTIDE SEQUENCE</scope>
    <source>
        <strain evidence="2">JCM 4714</strain>
    </source>
</reference>
<evidence type="ECO:0000256" key="1">
    <source>
        <dbReference type="SAM" id="MobiDB-lite"/>
    </source>
</evidence>
<dbReference type="AlphaFoldDB" id="A0A918YRM5"/>
<proteinExistence type="predicted"/>
<accession>A0A918YRM5</accession>
<feature type="compositionally biased region" description="Low complexity" evidence="1">
    <location>
        <begin position="134"/>
        <end position="158"/>
    </location>
</feature>
<keyword evidence="3" id="KW-1185">Reference proteome</keyword>